<evidence type="ECO:0000259" key="2">
    <source>
        <dbReference type="Pfam" id="PF01847"/>
    </source>
</evidence>
<dbReference type="VEuPathDB" id="VectorBase:AALFPA_077553"/>
<evidence type="ECO:0000256" key="1">
    <source>
        <dbReference type="ARBA" id="ARBA00010057"/>
    </source>
</evidence>
<dbReference type="Pfam" id="PF01847">
    <property type="entry name" value="VHL"/>
    <property type="match status" value="1"/>
</dbReference>
<dbReference type="VEuPathDB" id="VectorBase:AALC636_004199"/>
<dbReference type="FunFam" id="2.60.40.780:FF:000001">
    <property type="entry name" value="von Hippel-Lindau disease tumor suppressor"/>
    <property type="match status" value="1"/>
</dbReference>
<protein>
    <submittedName>
        <fullName evidence="3">Putative e3 ubiquitin ligase vhl component von hippel-lindau tumor suppressor in s</fullName>
    </submittedName>
</protein>
<proteinExistence type="evidence at transcript level"/>
<dbReference type="VEuPathDB" id="VectorBase:AALF010433"/>
<dbReference type="AlphaFoldDB" id="A0A023EH83"/>
<reference evidence="3" key="1">
    <citation type="journal article" date="2014" name="PLoS Negl. Trop. Dis.">
        <title>Identification and characterization of seminal fluid proteins in the Asian tiger mosquito, Aedes albopictus.</title>
        <authorList>
            <person name="Boes K.E."/>
            <person name="Ribeiro J.M."/>
            <person name="Wong A."/>
            <person name="Harrington L.C."/>
            <person name="Wolfner M.F."/>
            <person name="Sirot L.K."/>
        </authorList>
    </citation>
    <scope>NUCLEOTIDE SEQUENCE</scope>
    <source>
        <tissue evidence="3">Reproductive organs</tissue>
    </source>
</reference>
<feature type="domain" description="von Hippel-Lindau disease tumour suppressor beta" evidence="2">
    <location>
        <begin position="8"/>
        <end position="83"/>
    </location>
</feature>
<name>A0A023EH83_AEDAL</name>
<dbReference type="SUPFAM" id="SSF49468">
    <property type="entry name" value="VHL"/>
    <property type="match status" value="1"/>
</dbReference>
<sequence length="155" mass="18286">MEGDPNLKSEHAEIRSFVLFKNHTERMVDIYWVNYSSKFIHYSALAPAAQVPVNTYVTHPWVFIDKMTGERMLVSGKPVYYPEPWYTNIDSNGKLNRIEVRIHYPLRSLKDICTWKVFSSLQQKHNFLELEIPRTLVVDLRSCYNLYLMSNKLAK</sequence>
<dbReference type="InterPro" id="IPR036208">
    <property type="entry name" value="VHL_sf"/>
</dbReference>
<keyword evidence="3" id="KW-0436">Ligase</keyword>
<organism evidence="3">
    <name type="scientific">Aedes albopictus</name>
    <name type="common">Asian tiger mosquito</name>
    <name type="synonym">Stegomyia albopicta</name>
    <dbReference type="NCBI Taxonomy" id="7160"/>
    <lineage>
        <taxon>Eukaryota</taxon>
        <taxon>Metazoa</taxon>
        <taxon>Ecdysozoa</taxon>
        <taxon>Arthropoda</taxon>
        <taxon>Hexapoda</taxon>
        <taxon>Insecta</taxon>
        <taxon>Pterygota</taxon>
        <taxon>Neoptera</taxon>
        <taxon>Endopterygota</taxon>
        <taxon>Diptera</taxon>
        <taxon>Nematocera</taxon>
        <taxon>Culicoidea</taxon>
        <taxon>Culicidae</taxon>
        <taxon>Culicinae</taxon>
        <taxon>Aedini</taxon>
        <taxon>Aedes</taxon>
        <taxon>Stegomyia</taxon>
    </lineage>
</organism>
<dbReference type="InterPro" id="IPR022772">
    <property type="entry name" value="VHL_tumour_suppress_b/a_dom"/>
</dbReference>
<dbReference type="Gene3D" id="2.60.40.780">
    <property type="entry name" value="von Hippel-Lindau disease tumour suppressor, beta domain"/>
    <property type="match status" value="1"/>
</dbReference>
<dbReference type="InterPro" id="IPR037140">
    <property type="entry name" value="VHL_beta_dom_sf"/>
</dbReference>
<comment type="similarity">
    <text evidence="1">Belongs to the VHL family.</text>
</comment>
<accession>A0A023EH83</accession>
<dbReference type="EMBL" id="GAPW01005394">
    <property type="protein sequence ID" value="JAC08204.1"/>
    <property type="molecule type" value="mRNA"/>
</dbReference>
<dbReference type="CDD" id="cd05468">
    <property type="entry name" value="pVHL"/>
    <property type="match status" value="1"/>
</dbReference>
<dbReference type="InterPro" id="IPR024053">
    <property type="entry name" value="VHL_beta_dom"/>
</dbReference>
<dbReference type="GO" id="GO:0016874">
    <property type="term" value="F:ligase activity"/>
    <property type="evidence" value="ECO:0007669"/>
    <property type="project" value="UniProtKB-KW"/>
</dbReference>
<evidence type="ECO:0000313" key="3">
    <source>
        <dbReference type="EMBL" id="JAC08204.1"/>
    </source>
</evidence>